<comment type="caution">
    <text evidence="1">The sequence shown here is derived from an EMBL/GenBank/DDBJ whole genome shotgun (WGS) entry which is preliminary data.</text>
</comment>
<sequence length="140" mass="15897">MASENDAATNALANLSLQHDPAPIPNAADAIEALRELRDDAETEWLESQLSRQEQRIDLPYAVIQFLKRREKIFKQYKQVLAGKNKEYAGIKVEEAQYIWTKLENVLGYLLRTCQQDELEGGLMQKLKDACEPGFDWGGA</sequence>
<reference evidence="1 2" key="1">
    <citation type="submission" date="2024-02" db="EMBL/GenBank/DDBJ databases">
        <title>De novo assembly and annotation of 12 fungi associated with fruit tree decline syndrome in Ontario, Canada.</title>
        <authorList>
            <person name="Sulman M."/>
            <person name="Ellouze W."/>
            <person name="Ilyukhin E."/>
        </authorList>
    </citation>
    <scope>NUCLEOTIDE SEQUENCE [LARGE SCALE GENOMIC DNA]</scope>
    <source>
        <strain evidence="1 2">M42-189</strain>
    </source>
</reference>
<protein>
    <submittedName>
        <fullName evidence="1">Uncharacterized protein</fullName>
    </submittedName>
</protein>
<dbReference type="Proteomes" id="UP001521785">
    <property type="component" value="Unassembled WGS sequence"/>
</dbReference>
<proteinExistence type="predicted"/>
<accession>A0ABR3QNG9</accession>
<name>A0ABR3QNG9_9PLEO</name>
<evidence type="ECO:0000313" key="1">
    <source>
        <dbReference type="EMBL" id="KAL1593690.1"/>
    </source>
</evidence>
<keyword evidence="2" id="KW-1185">Reference proteome</keyword>
<organism evidence="1 2">
    <name type="scientific">Paraconiothyrium brasiliense</name>
    <dbReference type="NCBI Taxonomy" id="300254"/>
    <lineage>
        <taxon>Eukaryota</taxon>
        <taxon>Fungi</taxon>
        <taxon>Dikarya</taxon>
        <taxon>Ascomycota</taxon>
        <taxon>Pezizomycotina</taxon>
        <taxon>Dothideomycetes</taxon>
        <taxon>Pleosporomycetidae</taxon>
        <taxon>Pleosporales</taxon>
        <taxon>Massarineae</taxon>
        <taxon>Didymosphaeriaceae</taxon>
        <taxon>Paraconiothyrium</taxon>
    </lineage>
</organism>
<dbReference type="EMBL" id="JAKJXO020000018">
    <property type="protein sequence ID" value="KAL1593690.1"/>
    <property type="molecule type" value="Genomic_DNA"/>
</dbReference>
<gene>
    <name evidence="1" type="ORF">SLS60_010422</name>
</gene>
<evidence type="ECO:0000313" key="2">
    <source>
        <dbReference type="Proteomes" id="UP001521785"/>
    </source>
</evidence>